<organism evidence="4 5">
    <name type="scientific">Skermanella cutis</name>
    <dbReference type="NCBI Taxonomy" id="2775420"/>
    <lineage>
        <taxon>Bacteria</taxon>
        <taxon>Pseudomonadati</taxon>
        <taxon>Pseudomonadota</taxon>
        <taxon>Alphaproteobacteria</taxon>
        <taxon>Rhodospirillales</taxon>
        <taxon>Azospirillaceae</taxon>
        <taxon>Skermanella</taxon>
    </lineage>
</organism>
<dbReference type="PRINTS" id="PR00455">
    <property type="entry name" value="HTHTETR"/>
</dbReference>
<evidence type="ECO:0000256" key="1">
    <source>
        <dbReference type="ARBA" id="ARBA00023125"/>
    </source>
</evidence>
<dbReference type="RefSeq" id="WP_201078732.1">
    <property type="nucleotide sequence ID" value="NZ_CP067420.1"/>
</dbReference>
<keyword evidence="5" id="KW-1185">Reference proteome</keyword>
<dbReference type="PANTHER" id="PTHR30055">
    <property type="entry name" value="HTH-TYPE TRANSCRIPTIONAL REGULATOR RUTR"/>
    <property type="match status" value="1"/>
</dbReference>
<name>A0ABX7B9S7_9PROT</name>
<dbReference type="Proteomes" id="UP000595197">
    <property type="component" value="Chromosome"/>
</dbReference>
<dbReference type="InterPro" id="IPR009057">
    <property type="entry name" value="Homeodomain-like_sf"/>
</dbReference>
<accession>A0ABX7B9S7</accession>
<dbReference type="Pfam" id="PF17937">
    <property type="entry name" value="TetR_C_28"/>
    <property type="match status" value="1"/>
</dbReference>
<dbReference type="EMBL" id="CP067420">
    <property type="protein sequence ID" value="QQP91134.1"/>
    <property type="molecule type" value="Genomic_DNA"/>
</dbReference>
<dbReference type="InterPro" id="IPR050109">
    <property type="entry name" value="HTH-type_TetR-like_transc_reg"/>
</dbReference>
<gene>
    <name evidence="4" type="ORF">IGS68_07965</name>
</gene>
<dbReference type="Gene3D" id="1.10.357.10">
    <property type="entry name" value="Tetracycline Repressor, domain 2"/>
    <property type="match status" value="1"/>
</dbReference>
<evidence type="ECO:0000313" key="4">
    <source>
        <dbReference type="EMBL" id="QQP91134.1"/>
    </source>
</evidence>
<dbReference type="PANTHER" id="PTHR30055:SF148">
    <property type="entry name" value="TETR-FAMILY TRANSCRIPTIONAL REGULATOR"/>
    <property type="match status" value="1"/>
</dbReference>
<dbReference type="Pfam" id="PF00440">
    <property type="entry name" value="TetR_N"/>
    <property type="match status" value="1"/>
</dbReference>
<sequence>MTETRTRRRRPEATQQRLLEVAGEIVGEAGVAALTLEAVAKRAGVSKGGLLHHFPSKQALLAAMVGAMAERFARAADTAAAADADPRGRGARAYVRTAVSEPEAEIRRWAALSAAFMSDPSLLDGWRGRLKEFRDADRAECADPVDALVARLAADGLWFADVCGLYDIDAETRRQVADRLVALTRS</sequence>
<keyword evidence="1 2" id="KW-0238">DNA-binding</keyword>
<dbReference type="InterPro" id="IPR036271">
    <property type="entry name" value="Tet_transcr_reg_TetR-rel_C_sf"/>
</dbReference>
<dbReference type="SUPFAM" id="SSF48498">
    <property type="entry name" value="Tetracyclin repressor-like, C-terminal domain"/>
    <property type="match status" value="1"/>
</dbReference>
<dbReference type="InterPro" id="IPR001647">
    <property type="entry name" value="HTH_TetR"/>
</dbReference>
<reference evidence="4" key="1">
    <citation type="submission" date="2021-02" db="EMBL/GenBank/DDBJ databases">
        <title>Skermanella TT6 skin isolate.</title>
        <authorList>
            <person name="Lee K."/>
            <person name="Ganzorig M."/>
        </authorList>
    </citation>
    <scope>NUCLEOTIDE SEQUENCE</scope>
    <source>
        <strain evidence="4">TT6</strain>
    </source>
</reference>
<evidence type="ECO:0000256" key="2">
    <source>
        <dbReference type="PROSITE-ProRule" id="PRU00335"/>
    </source>
</evidence>
<evidence type="ECO:0000259" key="3">
    <source>
        <dbReference type="PROSITE" id="PS50977"/>
    </source>
</evidence>
<dbReference type="SUPFAM" id="SSF46689">
    <property type="entry name" value="Homeodomain-like"/>
    <property type="match status" value="1"/>
</dbReference>
<protein>
    <submittedName>
        <fullName evidence="4">TetR family transcriptional regulator</fullName>
    </submittedName>
</protein>
<proteinExistence type="predicted"/>
<dbReference type="InterPro" id="IPR041479">
    <property type="entry name" value="TetR_CgmR_C"/>
</dbReference>
<evidence type="ECO:0000313" key="5">
    <source>
        <dbReference type="Proteomes" id="UP000595197"/>
    </source>
</evidence>
<dbReference type="PROSITE" id="PS50977">
    <property type="entry name" value="HTH_TETR_2"/>
    <property type="match status" value="1"/>
</dbReference>
<feature type="DNA-binding region" description="H-T-H motif" evidence="2">
    <location>
        <begin position="35"/>
        <end position="54"/>
    </location>
</feature>
<feature type="domain" description="HTH tetR-type" evidence="3">
    <location>
        <begin position="12"/>
        <end position="72"/>
    </location>
</feature>